<dbReference type="Proteomes" id="UP000532440">
    <property type="component" value="Unassembled WGS sequence"/>
</dbReference>
<evidence type="ECO:0000256" key="1">
    <source>
        <dbReference type="SAM" id="MobiDB-lite"/>
    </source>
</evidence>
<feature type="domain" description="KTSC" evidence="2">
    <location>
        <begin position="10"/>
        <end position="64"/>
    </location>
</feature>
<proteinExistence type="predicted"/>
<name>A0A7W8HFA8_9BURK</name>
<dbReference type="Pfam" id="PF13619">
    <property type="entry name" value="KTSC"/>
    <property type="match status" value="1"/>
</dbReference>
<protein>
    <recommendedName>
        <fullName evidence="2">KTSC domain-containing protein</fullName>
    </recommendedName>
</protein>
<evidence type="ECO:0000259" key="2">
    <source>
        <dbReference type="Pfam" id="PF13619"/>
    </source>
</evidence>
<sequence length="92" mass="10194">MEHRALRGGRLKAGAYDEHSQRLELCFVDGSVRVYKSVPAEVWRRLLAAPNPASYLEDRIAEEYPLERGSAAADPEAKARLDALFGTPPAKD</sequence>
<accession>A0A7W8HFA8</accession>
<evidence type="ECO:0000313" key="3">
    <source>
        <dbReference type="EMBL" id="MBB5270787.1"/>
    </source>
</evidence>
<dbReference type="AlphaFoldDB" id="A0A7W8HFA8"/>
<organism evidence="3 4">
    <name type="scientific">Quisquiliibacterium transsilvanicum</name>
    <dbReference type="NCBI Taxonomy" id="1549638"/>
    <lineage>
        <taxon>Bacteria</taxon>
        <taxon>Pseudomonadati</taxon>
        <taxon>Pseudomonadota</taxon>
        <taxon>Betaproteobacteria</taxon>
        <taxon>Burkholderiales</taxon>
        <taxon>Burkholderiaceae</taxon>
        <taxon>Quisquiliibacterium</taxon>
    </lineage>
</organism>
<feature type="region of interest" description="Disordered" evidence="1">
    <location>
        <begin position="67"/>
        <end position="92"/>
    </location>
</feature>
<dbReference type="RefSeq" id="WP_183964491.1">
    <property type="nucleotide sequence ID" value="NZ_BAABEW010000018.1"/>
</dbReference>
<reference evidence="3 4" key="1">
    <citation type="submission" date="2020-08" db="EMBL/GenBank/DDBJ databases">
        <title>Genomic Encyclopedia of Type Strains, Phase IV (KMG-IV): sequencing the most valuable type-strain genomes for metagenomic binning, comparative biology and taxonomic classification.</title>
        <authorList>
            <person name="Goeker M."/>
        </authorList>
    </citation>
    <scope>NUCLEOTIDE SEQUENCE [LARGE SCALE GENOMIC DNA]</scope>
    <source>
        <strain evidence="3 4">DSM 29781</strain>
    </source>
</reference>
<gene>
    <name evidence="3" type="ORF">HNQ70_000791</name>
</gene>
<evidence type="ECO:0000313" key="4">
    <source>
        <dbReference type="Proteomes" id="UP000532440"/>
    </source>
</evidence>
<dbReference type="EMBL" id="JACHGB010000002">
    <property type="protein sequence ID" value="MBB5270787.1"/>
    <property type="molecule type" value="Genomic_DNA"/>
</dbReference>
<comment type="caution">
    <text evidence="3">The sequence shown here is derived from an EMBL/GenBank/DDBJ whole genome shotgun (WGS) entry which is preliminary data.</text>
</comment>
<keyword evidence="4" id="KW-1185">Reference proteome</keyword>
<dbReference type="InterPro" id="IPR025309">
    <property type="entry name" value="KTSC_dom"/>
</dbReference>